<feature type="compositionally biased region" description="Low complexity" evidence="1">
    <location>
        <begin position="331"/>
        <end position="345"/>
    </location>
</feature>
<feature type="region of interest" description="Disordered" evidence="1">
    <location>
        <begin position="26"/>
        <end position="99"/>
    </location>
</feature>
<feature type="compositionally biased region" description="Acidic residues" evidence="1">
    <location>
        <begin position="276"/>
        <end position="291"/>
    </location>
</feature>
<feature type="compositionally biased region" description="Basic and acidic residues" evidence="1">
    <location>
        <begin position="479"/>
        <end position="509"/>
    </location>
</feature>
<evidence type="ECO:0000313" key="2">
    <source>
        <dbReference type="EMBL" id="TKA24552.1"/>
    </source>
</evidence>
<gene>
    <name evidence="2" type="ORF">B0A54_17573</name>
</gene>
<evidence type="ECO:0000256" key="1">
    <source>
        <dbReference type="SAM" id="MobiDB-lite"/>
    </source>
</evidence>
<dbReference type="SUPFAM" id="SSF54001">
    <property type="entry name" value="Cysteine proteinases"/>
    <property type="match status" value="1"/>
</dbReference>
<dbReference type="Gene3D" id="3.40.395.10">
    <property type="entry name" value="Adenoviral Proteinase, Chain A"/>
    <property type="match status" value="1"/>
</dbReference>
<reference evidence="2 3" key="1">
    <citation type="submission" date="2017-03" db="EMBL/GenBank/DDBJ databases">
        <title>Genomes of endolithic fungi from Antarctica.</title>
        <authorList>
            <person name="Coleine C."/>
            <person name="Masonjones S."/>
            <person name="Stajich J.E."/>
        </authorList>
    </citation>
    <scope>NUCLEOTIDE SEQUENCE [LARGE SCALE GENOMIC DNA]</scope>
    <source>
        <strain evidence="2 3">CCFEE 5311</strain>
    </source>
</reference>
<feature type="compositionally biased region" description="Polar residues" evidence="1">
    <location>
        <begin position="365"/>
        <end position="375"/>
    </location>
</feature>
<feature type="compositionally biased region" description="Polar residues" evidence="1">
    <location>
        <begin position="808"/>
        <end position="817"/>
    </location>
</feature>
<dbReference type="EMBL" id="NAJP01000178">
    <property type="protein sequence ID" value="TKA24552.1"/>
    <property type="molecule type" value="Genomic_DNA"/>
</dbReference>
<dbReference type="AlphaFoldDB" id="A0A4U0TRQ5"/>
<feature type="compositionally biased region" description="Polar residues" evidence="1">
    <location>
        <begin position="417"/>
        <end position="432"/>
    </location>
</feature>
<organism evidence="2 3">
    <name type="scientific">Friedmanniomyces endolithicus</name>
    <dbReference type="NCBI Taxonomy" id="329885"/>
    <lineage>
        <taxon>Eukaryota</taxon>
        <taxon>Fungi</taxon>
        <taxon>Dikarya</taxon>
        <taxon>Ascomycota</taxon>
        <taxon>Pezizomycotina</taxon>
        <taxon>Dothideomycetes</taxon>
        <taxon>Dothideomycetidae</taxon>
        <taxon>Mycosphaerellales</taxon>
        <taxon>Teratosphaeriaceae</taxon>
        <taxon>Friedmanniomyces</taxon>
    </lineage>
</organism>
<feature type="compositionally biased region" description="Basic and acidic residues" evidence="1">
    <location>
        <begin position="123"/>
        <end position="142"/>
    </location>
</feature>
<evidence type="ECO:0008006" key="4">
    <source>
        <dbReference type="Google" id="ProtNLM"/>
    </source>
</evidence>
<feature type="compositionally biased region" description="Pro residues" evidence="1">
    <location>
        <begin position="265"/>
        <end position="275"/>
    </location>
</feature>
<evidence type="ECO:0000313" key="3">
    <source>
        <dbReference type="Proteomes" id="UP000310066"/>
    </source>
</evidence>
<dbReference type="InterPro" id="IPR038765">
    <property type="entry name" value="Papain-like_cys_pep_sf"/>
</dbReference>
<accession>A0A4U0TRQ5</accession>
<name>A0A4U0TRQ5_9PEZI</name>
<feature type="region of interest" description="Disordered" evidence="1">
    <location>
        <begin position="118"/>
        <end position="548"/>
    </location>
</feature>
<feature type="compositionally biased region" description="Polar residues" evidence="1">
    <location>
        <begin position="893"/>
        <end position="910"/>
    </location>
</feature>
<proteinExistence type="predicted"/>
<feature type="compositionally biased region" description="Basic and acidic residues" evidence="1">
    <location>
        <begin position="181"/>
        <end position="194"/>
    </location>
</feature>
<sequence>MAECSTAGLEVPVVTYATEDLPRACVENGHRGTHSSAGRELSLEDSLMAGHAGRSHPASPEVPESVNSRDPPQETVAGNLADEFCTDKQESPSARGADISQFATRARRLTDAAVLASAAGSCDADKASEDMPKAHDKMRLEVSGDAAEGSPEAVSPQAPDTAVDVPDFAVDESPQEVLGEAAHDVPSRAVDGAHSEAISDAEPEDAREWDMNALASPTTPFPPHTEPAQTASVASPASLAETPAGDMIAGVSTGSPMPPSSQGAPPIPDLMPPPQDELDTEVSSELSEPDQDAEHLVEISDSRPSSPTAMAQGDISSGVPASHETVVVEDSSPNISSSTTPPFSSLADESETLSPTMLPGDNSVEIKTNVPQSPSALKEATPLPMPQSLASDASQIEVAWEKGPETPGTRATEEEVTTFNHANFSNAAPQAPSSVEGDSDSASEDEFSSPLIRKTARRGKATDRSTPKRKRSLGDGSPTEERAINKPRFDAEHGDNERTPKGTKERSIADDDLGLDDQTSCDHLSSTANTEEAADPDQAEAEAEARSHNVITAEQIRIEAQSLAETLEQEGKEIWTGNQPSIVMSPGICTPRDLRILATDGRLNDELLNTVPVLGDCEDVCGYLLPTFVMQLVRQARYKDLDNWTTKIPKQAKRWVFGVHESDHWMAIRIDWTERLIQHYDPLHQSATARSRLTLQHVERWATHQCGGDSVWRLENFAGPLQAKDDYVNCGVYVTWVLRHWIRGDDGGAASFVSPLAFKMEILRLLRMSLTTPVLPPVGEDDARSDSTCSAVPGHECRSGISPKRMSAGQTSESNAAAQDGQCYKEMPPATSQHIKNTTLAAPADSPLDTDVTPPPGHGYIDHDYIQHVTEPAPCQGVADGAVVHTTMATQDVSSSFTHDETPTQQNPSSLCPPESAGEPDRGTSVGSHPFRSGPLSAGLVPSGSTHVACDGMQHNRGYPTLAEPQPGPDQAEYAFNQSFRLDLPDHQGEPVQSVPASRLDPFILQPHVENMFAYNPGSAIYSHLEDALGEGLDSWYESVEGAVIEPPAMETSPSMIDWDVWLERYGA</sequence>
<feature type="compositionally biased region" description="Acidic residues" evidence="1">
    <location>
        <begin position="532"/>
        <end position="542"/>
    </location>
</feature>
<feature type="compositionally biased region" description="Acidic residues" evidence="1">
    <location>
        <begin position="437"/>
        <end position="447"/>
    </location>
</feature>
<feature type="compositionally biased region" description="Polar residues" evidence="1">
    <location>
        <begin position="517"/>
        <end position="530"/>
    </location>
</feature>
<comment type="caution">
    <text evidence="2">The sequence shown here is derived from an EMBL/GenBank/DDBJ whole genome shotgun (WGS) entry which is preliminary data.</text>
</comment>
<protein>
    <recommendedName>
        <fullName evidence="4">Ubiquitin-like protease family profile domain-containing protein</fullName>
    </recommendedName>
</protein>
<feature type="region of interest" description="Disordered" evidence="1">
    <location>
        <begin position="778"/>
        <end position="819"/>
    </location>
</feature>
<feature type="compositionally biased region" description="Basic and acidic residues" evidence="1">
    <location>
        <begin position="292"/>
        <end position="301"/>
    </location>
</feature>
<feature type="region of interest" description="Disordered" evidence="1">
    <location>
        <begin position="893"/>
        <end position="944"/>
    </location>
</feature>
<dbReference type="OrthoDB" id="3923744at2759"/>
<dbReference type="Proteomes" id="UP000310066">
    <property type="component" value="Unassembled WGS sequence"/>
</dbReference>
<feature type="compositionally biased region" description="Polar residues" evidence="1">
    <location>
        <begin position="252"/>
        <end position="263"/>
    </location>
</feature>